<feature type="compositionally biased region" description="Basic and acidic residues" evidence="10">
    <location>
        <begin position="171"/>
        <end position="193"/>
    </location>
</feature>
<organism evidence="12 13">
    <name type="scientific">Podila minutissima</name>
    <dbReference type="NCBI Taxonomy" id="64525"/>
    <lineage>
        <taxon>Eukaryota</taxon>
        <taxon>Fungi</taxon>
        <taxon>Fungi incertae sedis</taxon>
        <taxon>Mucoromycota</taxon>
        <taxon>Mortierellomycotina</taxon>
        <taxon>Mortierellomycetes</taxon>
        <taxon>Mortierellales</taxon>
        <taxon>Mortierellaceae</taxon>
        <taxon>Podila</taxon>
    </lineage>
</organism>
<evidence type="ECO:0000256" key="6">
    <source>
        <dbReference type="ARBA" id="ARBA00022892"/>
    </source>
</evidence>
<feature type="compositionally biased region" description="Basic and acidic residues" evidence="10">
    <location>
        <begin position="145"/>
        <end position="158"/>
    </location>
</feature>
<sequence length="299" mass="33260">MNTTIPHASISPGPTSTRITSLSPSVLEVNLQRLMAKCQAKVQGSDIILQGADKSKLLMNIKALSGMLADLEDETSRSGRLDLAILKEYAAQIGALARLADDGSSVLPAVKGLSQTRMIPTFEPSEEELERESELARHAQQSEAPPKEHTLDDHDRRRSVQGSSSIARNDLGLRDRRPIREDGLKISESRGPKDQAQVETALQNDRARREVMEAGLSRLVQQLKHNAQAIQQTLMDERDSGLLDNADQFLDRNLSRLGQARATLDIYSKQSRKTKWLIWGIVLGVSLVFVFMFLIIRIF</sequence>
<keyword evidence="3" id="KW-0813">Transport</keyword>
<evidence type="ECO:0000256" key="2">
    <source>
        <dbReference type="ARBA" id="ARBA00007891"/>
    </source>
</evidence>
<dbReference type="GO" id="GO:0006890">
    <property type="term" value="P:retrograde vesicle-mediated transport, Golgi to endoplasmic reticulum"/>
    <property type="evidence" value="ECO:0007669"/>
    <property type="project" value="TreeGrafter"/>
</dbReference>
<reference evidence="12" key="1">
    <citation type="journal article" date="2020" name="Fungal Divers.">
        <title>Resolving the Mortierellaceae phylogeny through synthesis of multi-gene phylogenetics and phylogenomics.</title>
        <authorList>
            <person name="Vandepol N."/>
            <person name="Liber J."/>
            <person name="Desiro A."/>
            <person name="Na H."/>
            <person name="Kennedy M."/>
            <person name="Barry K."/>
            <person name="Grigoriev I.V."/>
            <person name="Miller A.N."/>
            <person name="O'Donnell K."/>
            <person name="Stajich J.E."/>
            <person name="Bonito G."/>
        </authorList>
    </citation>
    <scope>NUCLEOTIDE SEQUENCE</scope>
    <source>
        <strain evidence="12">NVP1</strain>
    </source>
</reference>
<protein>
    <submittedName>
        <fullName evidence="12">Uncharacterized protein</fullName>
    </submittedName>
</protein>
<evidence type="ECO:0000256" key="4">
    <source>
        <dbReference type="ARBA" id="ARBA00022692"/>
    </source>
</evidence>
<dbReference type="Proteomes" id="UP000696485">
    <property type="component" value="Unassembled WGS sequence"/>
</dbReference>
<evidence type="ECO:0000256" key="11">
    <source>
        <dbReference type="SAM" id="Phobius"/>
    </source>
</evidence>
<evidence type="ECO:0000256" key="8">
    <source>
        <dbReference type="ARBA" id="ARBA00022989"/>
    </source>
</evidence>
<dbReference type="AlphaFoldDB" id="A0A9P5SGT6"/>
<dbReference type="InterPro" id="IPR019150">
    <property type="entry name" value="Vesicle_transport_protein_Use1"/>
</dbReference>
<evidence type="ECO:0000256" key="9">
    <source>
        <dbReference type="ARBA" id="ARBA00023136"/>
    </source>
</evidence>
<comment type="subcellular location">
    <subcellularLocation>
        <location evidence="1">Endoplasmic reticulum membrane</location>
        <topology evidence="1">Single-pass type IV membrane protein</topology>
    </subcellularLocation>
</comment>
<evidence type="ECO:0000256" key="5">
    <source>
        <dbReference type="ARBA" id="ARBA00022824"/>
    </source>
</evidence>
<evidence type="ECO:0000256" key="10">
    <source>
        <dbReference type="SAM" id="MobiDB-lite"/>
    </source>
</evidence>
<dbReference type="EMBL" id="JAAAUY010000489">
    <property type="protein sequence ID" value="KAF9329273.1"/>
    <property type="molecule type" value="Genomic_DNA"/>
</dbReference>
<dbReference type="GO" id="GO:0015031">
    <property type="term" value="P:protein transport"/>
    <property type="evidence" value="ECO:0007669"/>
    <property type="project" value="UniProtKB-KW"/>
</dbReference>
<evidence type="ECO:0000256" key="7">
    <source>
        <dbReference type="ARBA" id="ARBA00022927"/>
    </source>
</evidence>
<keyword evidence="4 11" id="KW-0812">Transmembrane</keyword>
<keyword evidence="7" id="KW-0653">Protein transport</keyword>
<evidence type="ECO:0000313" key="13">
    <source>
        <dbReference type="Proteomes" id="UP000696485"/>
    </source>
</evidence>
<evidence type="ECO:0000256" key="3">
    <source>
        <dbReference type="ARBA" id="ARBA00022448"/>
    </source>
</evidence>
<name>A0A9P5SGT6_9FUNG</name>
<feature type="region of interest" description="Disordered" evidence="10">
    <location>
        <begin position="118"/>
        <end position="198"/>
    </location>
</feature>
<keyword evidence="9 11" id="KW-0472">Membrane</keyword>
<dbReference type="PANTHER" id="PTHR13050:SF7">
    <property type="entry name" value="VESICLE TRANSPORT PROTEIN USE1"/>
    <property type="match status" value="1"/>
</dbReference>
<dbReference type="GO" id="GO:0031201">
    <property type="term" value="C:SNARE complex"/>
    <property type="evidence" value="ECO:0007669"/>
    <property type="project" value="TreeGrafter"/>
</dbReference>
<dbReference type="GO" id="GO:0005789">
    <property type="term" value="C:endoplasmic reticulum membrane"/>
    <property type="evidence" value="ECO:0007669"/>
    <property type="project" value="UniProtKB-SubCell"/>
</dbReference>
<comment type="similarity">
    <text evidence="2">Belongs to the USE1 family.</text>
</comment>
<evidence type="ECO:0000256" key="1">
    <source>
        <dbReference type="ARBA" id="ARBA00004163"/>
    </source>
</evidence>
<gene>
    <name evidence="12" type="ORF">BG006_007603</name>
</gene>
<keyword evidence="13" id="KW-1185">Reference proteome</keyword>
<keyword evidence="8 11" id="KW-1133">Transmembrane helix</keyword>
<feature type="transmembrane region" description="Helical" evidence="11">
    <location>
        <begin position="276"/>
        <end position="296"/>
    </location>
</feature>
<proteinExistence type="inferred from homology"/>
<comment type="caution">
    <text evidence="12">The sequence shown here is derived from an EMBL/GenBank/DDBJ whole genome shotgun (WGS) entry which is preliminary data.</text>
</comment>
<accession>A0A9P5SGT6</accession>
<dbReference type="PANTHER" id="PTHR13050">
    <property type="entry name" value="USE1-LIKE PROTEIN"/>
    <property type="match status" value="1"/>
</dbReference>
<keyword evidence="6" id="KW-0931">ER-Golgi transport</keyword>
<dbReference type="GO" id="GO:0005484">
    <property type="term" value="F:SNAP receptor activity"/>
    <property type="evidence" value="ECO:0007669"/>
    <property type="project" value="TreeGrafter"/>
</dbReference>
<keyword evidence="5" id="KW-0256">Endoplasmic reticulum</keyword>
<dbReference type="Pfam" id="PF09753">
    <property type="entry name" value="Use1"/>
    <property type="match status" value="1"/>
</dbReference>
<evidence type="ECO:0000313" key="12">
    <source>
        <dbReference type="EMBL" id="KAF9329273.1"/>
    </source>
</evidence>